<organism evidence="2 3">
    <name type="scientific">Pontibacter ummariensis</name>
    <dbReference type="NCBI Taxonomy" id="1610492"/>
    <lineage>
        <taxon>Bacteria</taxon>
        <taxon>Pseudomonadati</taxon>
        <taxon>Bacteroidota</taxon>
        <taxon>Cytophagia</taxon>
        <taxon>Cytophagales</taxon>
        <taxon>Hymenobacteraceae</taxon>
        <taxon>Pontibacter</taxon>
    </lineage>
</organism>
<name>A0A239C7N1_9BACT</name>
<accession>A0A239C7N1</accession>
<sequence length="79" mass="8938">MPFKLNIATMGVTRLKRKDRKNKARANNRIARIKQLLLTPVIKNVDMDELRAQFGEAPKNKKAENTEASSAELKDETTA</sequence>
<feature type="region of interest" description="Disordered" evidence="1">
    <location>
        <begin position="54"/>
        <end position="79"/>
    </location>
</feature>
<keyword evidence="3" id="KW-1185">Reference proteome</keyword>
<dbReference type="AlphaFoldDB" id="A0A239C7N1"/>
<gene>
    <name evidence="2" type="ORF">SAMN06296052_102356</name>
</gene>
<reference evidence="3" key="1">
    <citation type="submission" date="2017-06" db="EMBL/GenBank/DDBJ databases">
        <authorList>
            <person name="Varghese N."/>
            <person name="Submissions S."/>
        </authorList>
    </citation>
    <scope>NUCLEOTIDE SEQUENCE [LARGE SCALE GENOMIC DNA]</scope>
    <source>
        <strain evidence="3">NKM1</strain>
    </source>
</reference>
<evidence type="ECO:0000313" key="2">
    <source>
        <dbReference type="EMBL" id="SNS15393.1"/>
    </source>
</evidence>
<dbReference type="Proteomes" id="UP000198432">
    <property type="component" value="Unassembled WGS sequence"/>
</dbReference>
<proteinExistence type="predicted"/>
<protein>
    <submittedName>
        <fullName evidence="2">Uncharacterized protein</fullName>
    </submittedName>
</protein>
<dbReference type="EMBL" id="FZOQ01000002">
    <property type="protein sequence ID" value="SNS15393.1"/>
    <property type="molecule type" value="Genomic_DNA"/>
</dbReference>
<evidence type="ECO:0000256" key="1">
    <source>
        <dbReference type="SAM" id="MobiDB-lite"/>
    </source>
</evidence>
<evidence type="ECO:0000313" key="3">
    <source>
        <dbReference type="Proteomes" id="UP000198432"/>
    </source>
</evidence>